<reference evidence="3 4" key="1">
    <citation type="submission" date="2019-04" db="EMBL/GenBank/DDBJ databases">
        <authorList>
            <person name="Park S."/>
            <person name="Yoon J.-H."/>
        </authorList>
    </citation>
    <scope>NUCLEOTIDE SEQUENCE [LARGE SCALE GENOMIC DNA]</scope>
    <source>
        <strain evidence="3 4">HJM-18</strain>
    </source>
</reference>
<proteinExistence type="predicted"/>
<dbReference type="OrthoDB" id="9808276at2"/>
<dbReference type="AlphaFoldDB" id="A0A4Z1C579"/>
<dbReference type="RefSeq" id="WP_135804449.1">
    <property type="nucleotide sequence ID" value="NZ_SRPF01000006.1"/>
</dbReference>
<evidence type="ECO:0000256" key="1">
    <source>
        <dbReference type="ARBA" id="ARBA00023027"/>
    </source>
</evidence>
<dbReference type="EMBL" id="SRPF01000006">
    <property type="protein sequence ID" value="TGN38321.1"/>
    <property type="molecule type" value="Genomic_DNA"/>
</dbReference>
<dbReference type="Pfam" id="PF01370">
    <property type="entry name" value="Epimerase"/>
    <property type="match status" value="1"/>
</dbReference>
<dbReference type="PANTHER" id="PTHR43574">
    <property type="entry name" value="EPIMERASE-RELATED"/>
    <property type="match status" value="1"/>
</dbReference>
<organism evidence="3 4">
    <name type="scientific">Marinobacter confluentis</name>
    <dbReference type="NCBI Taxonomy" id="1697557"/>
    <lineage>
        <taxon>Bacteria</taxon>
        <taxon>Pseudomonadati</taxon>
        <taxon>Pseudomonadota</taxon>
        <taxon>Gammaproteobacteria</taxon>
        <taxon>Pseudomonadales</taxon>
        <taxon>Marinobacteraceae</taxon>
        <taxon>Marinobacter</taxon>
    </lineage>
</organism>
<dbReference type="Proteomes" id="UP000298325">
    <property type="component" value="Unassembled WGS sequence"/>
</dbReference>
<keyword evidence="4" id="KW-1185">Reference proteome</keyword>
<dbReference type="SUPFAM" id="SSF51735">
    <property type="entry name" value="NAD(P)-binding Rossmann-fold domains"/>
    <property type="match status" value="1"/>
</dbReference>
<gene>
    <name evidence="3" type="ORF">E5Q11_15950</name>
</gene>
<sequence length="292" mass="31967">MAITEDKQIPRILVAGCGNLGGAIASRLAEDFRVFGMRRTASQIPEAVQPVAADLLDRDQLASVLPEQLDIVIYCLTPSQYDETGYQNAFVTGLNNLLHALEGQSLKRLFFISSSSVYSQNDDSWVDETSPTEPARFSGEIILDGEKTAQSSAHPATIVRFSGIYGPSRRRFLQAVMEGEMDPASPAPYSNRIHEADAAGAVCHLTRLALAGAPLEPCYLASDCEPARLDEVVAWVRQQLPCKAPDPDARKGGRAGSKRCSNQRLLDTGFRFSYPDFRAGYGEMIEQQKQHS</sequence>
<comment type="caution">
    <text evidence="3">The sequence shown here is derived from an EMBL/GenBank/DDBJ whole genome shotgun (WGS) entry which is preliminary data.</text>
</comment>
<evidence type="ECO:0000313" key="4">
    <source>
        <dbReference type="Proteomes" id="UP000298325"/>
    </source>
</evidence>
<dbReference type="InterPro" id="IPR001509">
    <property type="entry name" value="Epimerase_deHydtase"/>
</dbReference>
<keyword evidence="1" id="KW-0520">NAD</keyword>
<evidence type="ECO:0000313" key="3">
    <source>
        <dbReference type="EMBL" id="TGN38321.1"/>
    </source>
</evidence>
<dbReference type="InterPro" id="IPR036291">
    <property type="entry name" value="NAD(P)-bd_dom_sf"/>
</dbReference>
<evidence type="ECO:0000259" key="2">
    <source>
        <dbReference type="Pfam" id="PF01370"/>
    </source>
</evidence>
<protein>
    <submittedName>
        <fullName evidence="3">NAD-dependent epimerase/dehydratase family protein</fullName>
    </submittedName>
</protein>
<dbReference type="Gene3D" id="3.40.50.720">
    <property type="entry name" value="NAD(P)-binding Rossmann-like Domain"/>
    <property type="match status" value="1"/>
</dbReference>
<name>A0A4Z1C579_9GAMM</name>
<feature type="domain" description="NAD-dependent epimerase/dehydratase" evidence="2">
    <location>
        <begin position="12"/>
        <end position="170"/>
    </location>
</feature>
<accession>A0A4Z1C579</accession>